<proteinExistence type="predicted"/>
<accession>A0AAE0BKF0</accession>
<name>A0AAE0BKF0_9CHLO</name>
<gene>
    <name evidence="1" type="ORF">CYMTET_51765</name>
</gene>
<protein>
    <submittedName>
        <fullName evidence="1">Uncharacterized protein</fullName>
    </submittedName>
</protein>
<organism evidence="1 2">
    <name type="scientific">Cymbomonas tetramitiformis</name>
    <dbReference type="NCBI Taxonomy" id="36881"/>
    <lineage>
        <taxon>Eukaryota</taxon>
        <taxon>Viridiplantae</taxon>
        <taxon>Chlorophyta</taxon>
        <taxon>Pyramimonadophyceae</taxon>
        <taxon>Pyramimonadales</taxon>
        <taxon>Pyramimonadaceae</taxon>
        <taxon>Cymbomonas</taxon>
    </lineage>
</organism>
<dbReference type="AlphaFoldDB" id="A0AAE0BKF0"/>
<comment type="caution">
    <text evidence="1">The sequence shown here is derived from an EMBL/GenBank/DDBJ whole genome shotgun (WGS) entry which is preliminary data.</text>
</comment>
<evidence type="ECO:0000313" key="1">
    <source>
        <dbReference type="EMBL" id="KAK3238201.1"/>
    </source>
</evidence>
<evidence type="ECO:0000313" key="2">
    <source>
        <dbReference type="Proteomes" id="UP001190700"/>
    </source>
</evidence>
<keyword evidence="2" id="KW-1185">Reference proteome</keyword>
<dbReference type="EMBL" id="LGRX02034301">
    <property type="protein sequence ID" value="KAK3238201.1"/>
    <property type="molecule type" value="Genomic_DNA"/>
</dbReference>
<reference evidence="1 2" key="1">
    <citation type="journal article" date="2015" name="Genome Biol. Evol.">
        <title>Comparative Genomics of a Bacterivorous Green Alga Reveals Evolutionary Causalities and Consequences of Phago-Mixotrophic Mode of Nutrition.</title>
        <authorList>
            <person name="Burns J.A."/>
            <person name="Paasch A."/>
            <person name="Narechania A."/>
            <person name="Kim E."/>
        </authorList>
    </citation>
    <scope>NUCLEOTIDE SEQUENCE [LARGE SCALE GENOMIC DNA]</scope>
    <source>
        <strain evidence="1 2">PLY_AMNH</strain>
    </source>
</reference>
<dbReference type="Proteomes" id="UP001190700">
    <property type="component" value="Unassembled WGS sequence"/>
</dbReference>
<sequence>MVAELLRDSSADHVRDGKVNPQAEATIIRSVLILLKTLINLRDLYVQLCKRLIFFWFYLCILSLHFNAQDSFTTVSSITERVLPPLRGVDFMDWFKTTVCPFLSSSSFCFVTQSPGGHWTMMLAKWLDALPTAPASEVAQRSVITINP</sequence>